<protein>
    <submittedName>
        <fullName evidence="4">tRNA-Thr(GGU) m(6)t(6)A37 methyltransferase TsaA</fullName>
    </submittedName>
</protein>
<dbReference type="SUPFAM" id="SSF118196">
    <property type="entry name" value="YaeB-like"/>
    <property type="match status" value="1"/>
</dbReference>
<dbReference type="CDD" id="cd09281">
    <property type="entry name" value="UPF0066"/>
    <property type="match status" value="1"/>
</dbReference>
<keyword evidence="4" id="KW-0808">Transferase</keyword>
<sequence length="133" mass="14109">MTYEIRAIGAVESPLADRANAPKQGAEGAPDAWLAFDPAMAEGIGDLAAGDEVFVLTWLHLADRTVTAVHPRDDPRNPLTGVFSTRSADRPNPIGLHRVRVLAVDGLRVRVAGLEAVDGTPVIDVKPVLDAAR</sequence>
<organism evidence="4 5">
    <name type="scientific">Nonomuraea wenchangensis</name>
    <dbReference type="NCBI Taxonomy" id="568860"/>
    <lineage>
        <taxon>Bacteria</taxon>
        <taxon>Bacillati</taxon>
        <taxon>Actinomycetota</taxon>
        <taxon>Actinomycetes</taxon>
        <taxon>Streptosporangiales</taxon>
        <taxon>Streptosporangiaceae</taxon>
        <taxon>Nonomuraea</taxon>
    </lineage>
</organism>
<keyword evidence="1" id="KW-0949">S-adenosyl-L-methionine</keyword>
<dbReference type="PROSITE" id="PS01318">
    <property type="entry name" value="TSAA_1"/>
    <property type="match status" value="1"/>
</dbReference>
<dbReference type="Pfam" id="PF01980">
    <property type="entry name" value="TrmO_N"/>
    <property type="match status" value="1"/>
</dbReference>
<keyword evidence="5" id="KW-1185">Reference proteome</keyword>
<dbReference type="InterPro" id="IPR023368">
    <property type="entry name" value="UPF0066_cons_site"/>
</dbReference>
<dbReference type="InterPro" id="IPR040372">
    <property type="entry name" value="YaeB-like"/>
</dbReference>
<proteinExistence type="inferred from homology"/>
<dbReference type="PANTHER" id="PTHR12818">
    <property type="entry name" value="TRNA (ADENINE(37)-N6)-METHYLTRANSFERASE"/>
    <property type="match status" value="1"/>
</dbReference>
<reference evidence="4 5" key="1">
    <citation type="submission" date="2016-10" db="EMBL/GenBank/DDBJ databases">
        <authorList>
            <person name="de Groot N.N."/>
        </authorList>
    </citation>
    <scope>NUCLEOTIDE SEQUENCE [LARGE SCALE GENOMIC DNA]</scope>
    <source>
        <strain evidence="4 5">CGMCC 4.5598</strain>
    </source>
</reference>
<evidence type="ECO:0000313" key="4">
    <source>
        <dbReference type="EMBL" id="SEU24107.1"/>
    </source>
</evidence>
<dbReference type="RefSeq" id="WP_091085488.1">
    <property type="nucleotide sequence ID" value="NZ_FOHX01000008.1"/>
</dbReference>
<dbReference type="OrthoDB" id="9804309at2"/>
<dbReference type="PROSITE" id="PS51668">
    <property type="entry name" value="TSAA_2"/>
    <property type="match status" value="1"/>
</dbReference>
<dbReference type="EMBL" id="FOHX01000008">
    <property type="protein sequence ID" value="SEU24107.1"/>
    <property type="molecule type" value="Genomic_DNA"/>
</dbReference>
<dbReference type="AlphaFoldDB" id="A0A1I0KHS8"/>
<dbReference type="NCBIfam" id="TIGR00104">
    <property type="entry name" value="tRNA_TsaA"/>
    <property type="match status" value="1"/>
</dbReference>
<dbReference type="GO" id="GO:0032259">
    <property type="term" value="P:methylation"/>
    <property type="evidence" value="ECO:0007669"/>
    <property type="project" value="UniProtKB-KW"/>
</dbReference>
<dbReference type="InterPro" id="IPR023370">
    <property type="entry name" value="TrmO-like_N"/>
</dbReference>
<dbReference type="InterPro" id="IPR036413">
    <property type="entry name" value="YaeB-like_sf"/>
</dbReference>
<accession>A0A1I0KHS8</accession>
<evidence type="ECO:0000313" key="5">
    <source>
        <dbReference type="Proteomes" id="UP000199361"/>
    </source>
</evidence>
<evidence type="ECO:0000256" key="1">
    <source>
        <dbReference type="ARBA" id="ARBA00022691"/>
    </source>
</evidence>
<dbReference type="STRING" id="568860.SAMN05421811_10842"/>
<dbReference type="InterPro" id="IPR036414">
    <property type="entry name" value="YaeB_N_sf"/>
</dbReference>
<dbReference type="Proteomes" id="UP000199361">
    <property type="component" value="Unassembled WGS sequence"/>
</dbReference>
<feature type="domain" description="TsaA-like" evidence="3">
    <location>
        <begin position="5"/>
        <end position="133"/>
    </location>
</feature>
<evidence type="ECO:0000256" key="2">
    <source>
        <dbReference type="ARBA" id="ARBA00033753"/>
    </source>
</evidence>
<comment type="similarity">
    <text evidence="2">Belongs to the tRNA methyltransferase O family.</text>
</comment>
<evidence type="ECO:0000259" key="3">
    <source>
        <dbReference type="PROSITE" id="PS51668"/>
    </source>
</evidence>
<gene>
    <name evidence="4" type="ORF">SAMN05421811_10842</name>
</gene>
<keyword evidence="4" id="KW-0489">Methyltransferase</keyword>
<dbReference type="PANTHER" id="PTHR12818:SF0">
    <property type="entry name" value="TRNA (ADENINE(37)-N6)-METHYLTRANSFERASE"/>
    <property type="match status" value="1"/>
</dbReference>
<dbReference type="GO" id="GO:0008168">
    <property type="term" value="F:methyltransferase activity"/>
    <property type="evidence" value="ECO:0007669"/>
    <property type="project" value="UniProtKB-KW"/>
</dbReference>
<name>A0A1I0KHS8_9ACTN</name>
<dbReference type="Gene3D" id="2.40.30.70">
    <property type="entry name" value="YaeB-like"/>
    <property type="match status" value="1"/>
</dbReference>